<reference evidence="2" key="1">
    <citation type="journal article" date="2021" name="Proc. Natl. Acad. Sci. U.S.A.">
        <title>A Catalog of Tens of Thousands of Viruses from Human Metagenomes Reveals Hidden Associations with Chronic Diseases.</title>
        <authorList>
            <person name="Tisza M.J."/>
            <person name="Buck C.B."/>
        </authorList>
    </citation>
    <scope>NUCLEOTIDE SEQUENCE</scope>
    <source>
        <strain evidence="2">CtXVO17</strain>
    </source>
</reference>
<proteinExistence type="predicted"/>
<evidence type="ECO:0000256" key="1">
    <source>
        <dbReference type="SAM" id="Coils"/>
    </source>
</evidence>
<dbReference type="InterPro" id="IPR009785">
    <property type="entry name" value="Prophage_Lj928_Orf309"/>
</dbReference>
<keyword evidence="1" id="KW-0175">Coiled coil</keyword>
<accession>A0A8S5P2X1</accession>
<name>A0A8S5P2X1_9CAUD</name>
<evidence type="ECO:0000313" key="2">
    <source>
        <dbReference type="EMBL" id="DAE00989.1"/>
    </source>
</evidence>
<evidence type="ECO:0008006" key="3">
    <source>
        <dbReference type="Google" id="ProtNLM"/>
    </source>
</evidence>
<dbReference type="Pfam" id="PF07083">
    <property type="entry name" value="DUF1351"/>
    <property type="match status" value="1"/>
</dbReference>
<sequence>MELRVEPVTFPEVIQFNYEELKAEITSKVEMYKNLVYTGSDQIKDAKADRAALNKLIKAMSDERIRIKKDCLKPYDEFERKIRELTDIVNEPVQLIDKQIKEYEQTLKEEKRKEIEALFETIGFQAFVKLEMIWDEKWLNASVSMKSIEDAMRARLNEISTAVFTLNKLPEFGFEALELYKETLDLPKAIEKAQHMSEIAKKKAQYEAEEKARREAEEARAKQIAQEQASQQLEQPAEQMVMDLVPQEAPAQQELEPSKEWIRFAALLTTEDALALKEFFQSRNIEFRAI</sequence>
<protein>
    <recommendedName>
        <fullName evidence="3">DUF1351 domain-containing protein</fullName>
    </recommendedName>
</protein>
<organism evidence="2">
    <name type="scientific">Myoviridae sp. ctXVO17</name>
    <dbReference type="NCBI Taxonomy" id="2825121"/>
    <lineage>
        <taxon>Viruses</taxon>
        <taxon>Duplodnaviria</taxon>
        <taxon>Heunggongvirae</taxon>
        <taxon>Uroviricota</taxon>
        <taxon>Caudoviricetes</taxon>
    </lineage>
</organism>
<dbReference type="EMBL" id="BK015316">
    <property type="protein sequence ID" value="DAE00989.1"/>
    <property type="molecule type" value="Genomic_DNA"/>
</dbReference>
<feature type="coiled-coil region" evidence="1">
    <location>
        <begin position="192"/>
        <end position="229"/>
    </location>
</feature>